<dbReference type="Proteomes" id="UP000886887">
    <property type="component" value="Unassembled WGS sequence"/>
</dbReference>
<evidence type="ECO:0000313" key="8">
    <source>
        <dbReference type="EMBL" id="HIQ71962.1"/>
    </source>
</evidence>
<evidence type="ECO:0000256" key="3">
    <source>
        <dbReference type="ARBA" id="ARBA00022475"/>
    </source>
</evidence>
<evidence type="ECO:0000256" key="2">
    <source>
        <dbReference type="ARBA" id="ARBA00005262"/>
    </source>
</evidence>
<feature type="transmembrane region" description="Helical" evidence="7">
    <location>
        <begin position="7"/>
        <end position="26"/>
    </location>
</feature>
<evidence type="ECO:0000313" key="9">
    <source>
        <dbReference type="Proteomes" id="UP000886887"/>
    </source>
</evidence>
<reference evidence="8" key="2">
    <citation type="journal article" date="2021" name="PeerJ">
        <title>Extensive microbial diversity within the chicken gut microbiome revealed by metagenomics and culture.</title>
        <authorList>
            <person name="Gilroy R."/>
            <person name="Ravi A."/>
            <person name="Getino M."/>
            <person name="Pursley I."/>
            <person name="Horton D.L."/>
            <person name="Alikhan N.F."/>
            <person name="Baker D."/>
            <person name="Gharbi K."/>
            <person name="Hall N."/>
            <person name="Watson M."/>
            <person name="Adriaenssens E.M."/>
            <person name="Foster-Nyarko E."/>
            <person name="Jarju S."/>
            <person name="Secka A."/>
            <person name="Antonio M."/>
            <person name="Oren A."/>
            <person name="Chaudhuri R.R."/>
            <person name="La Ragione R."/>
            <person name="Hildebrand F."/>
            <person name="Pallen M.J."/>
        </authorList>
    </citation>
    <scope>NUCLEOTIDE SEQUENCE</scope>
    <source>
        <strain evidence="8">ChiSxjej2B14-6234</strain>
    </source>
</reference>
<keyword evidence="3" id="KW-1003">Cell membrane</keyword>
<accession>A0A9D1CQX5</accession>
<comment type="similarity">
    <text evidence="2">Belongs to the chromate ion transporter (CHR) (TC 2.A.51) family.</text>
</comment>
<evidence type="ECO:0000256" key="1">
    <source>
        <dbReference type="ARBA" id="ARBA00004651"/>
    </source>
</evidence>
<name>A0A9D1CQX5_9FIRM</name>
<dbReference type="Pfam" id="PF02417">
    <property type="entry name" value="Chromate_transp"/>
    <property type="match status" value="1"/>
</dbReference>
<feature type="transmembrane region" description="Helical" evidence="7">
    <location>
        <begin position="74"/>
        <end position="99"/>
    </location>
</feature>
<feature type="transmembrane region" description="Helical" evidence="7">
    <location>
        <begin position="143"/>
        <end position="172"/>
    </location>
</feature>
<evidence type="ECO:0000256" key="6">
    <source>
        <dbReference type="ARBA" id="ARBA00023136"/>
    </source>
</evidence>
<dbReference type="EMBL" id="DVFJ01000026">
    <property type="protein sequence ID" value="HIQ71962.1"/>
    <property type="molecule type" value="Genomic_DNA"/>
</dbReference>
<sequence length="179" mass="19041">MRELLQLFGTFFSIGALTFGGGYAMLPMLRREVVQKHAWATEEELLDYFAIGQCTPGIIAVNTATFVGYKQRGVAGGIVATAGVVAPSFIIITLIAMLLQNFMDIAWVQNAFAGVRVAVSALIVMSVWQLVRKNVKSPLQIALAVVAFALVAVLGASPVYVVIGCVLLGLILDRAGVKA</sequence>
<dbReference type="PANTHER" id="PTHR43663">
    <property type="entry name" value="CHROMATE TRANSPORT PROTEIN-RELATED"/>
    <property type="match status" value="1"/>
</dbReference>
<evidence type="ECO:0000256" key="4">
    <source>
        <dbReference type="ARBA" id="ARBA00022692"/>
    </source>
</evidence>
<dbReference type="PANTHER" id="PTHR43663:SF2">
    <property type="entry name" value="CHROMATE TRANSPORT PROTEIN-RELATED"/>
    <property type="match status" value="1"/>
</dbReference>
<keyword evidence="4 7" id="KW-0812">Transmembrane</keyword>
<dbReference type="InterPro" id="IPR003370">
    <property type="entry name" value="Chromate_transpt"/>
</dbReference>
<organism evidence="8 9">
    <name type="scientific">Candidatus Onthenecus intestinigallinarum</name>
    <dbReference type="NCBI Taxonomy" id="2840875"/>
    <lineage>
        <taxon>Bacteria</taxon>
        <taxon>Bacillati</taxon>
        <taxon>Bacillota</taxon>
        <taxon>Clostridia</taxon>
        <taxon>Eubacteriales</taxon>
        <taxon>Candidatus Onthenecus</taxon>
    </lineage>
</organism>
<comment type="caution">
    <text evidence="8">The sequence shown here is derived from an EMBL/GenBank/DDBJ whole genome shotgun (WGS) entry which is preliminary data.</text>
</comment>
<dbReference type="GO" id="GO:0015109">
    <property type="term" value="F:chromate transmembrane transporter activity"/>
    <property type="evidence" value="ECO:0007669"/>
    <property type="project" value="InterPro"/>
</dbReference>
<reference evidence="8" key="1">
    <citation type="submission" date="2020-10" db="EMBL/GenBank/DDBJ databases">
        <authorList>
            <person name="Gilroy R."/>
        </authorList>
    </citation>
    <scope>NUCLEOTIDE SEQUENCE</scope>
    <source>
        <strain evidence="8">ChiSxjej2B14-6234</strain>
    </source>
</reference>
<evidence type="ECO:0000256" key="7">
    <source>
        <dbReference type="SAM" id="Phobius"/>
    </source>
</evidence>
<dbReference type="AlphaFoldDB" id="A0A9D1CQX5"/>
<comment type="subcellular location">
    <subcellularLocation>
        <location evidence="1">Cell membrane</location>
        <topology evidence="1">Multi-pass membrane protein</topology>
    </subcellularLocation>
</comment>
<dbReference type="GO" id="GO:0005886">
    <property type="term" value="C:plasma membrane"/>
    <property type="evidence" value="ECO:0007669"/>
    <property type="project" value="UniProtKB-SubCell"/>
</dbReference>
<feature type="transmembrane region" description="Helical" evidence="7">
    <location>
        <begin position="111"/>
        <end position="131"/>
    </location>
</feature>
<evidence type="ECO:0000256" key="5">
    <source>
        <dbReference type="ARBA" id="ARBA00022989"/>
    </source>
</evidence>
<protein>
    <submittedName>
        <fullName evidence="8">Chromate transporter</fullName>
    </submittedName>
</protein>
<proteinExistence type="inferred from homology"/>
<dbReference type="InterPro" id="IPR052518">
    <property type="entry name" value="CHR_Transporter"/>
</dbReference>
<gene>
    <name evidence="8" type="ORF">IAB73_07140</name>
</gene>
<keyword evidence="5 7" id="KW-1133">Transmembrane helix</keyword>
<keyword evidence="6 7" id="KW-0472">Membrane</keyword>